<gene>
    <name evidence="2" type="ORF">BDV26DRAFT_265715</name>
</gene>
<keyword evidence="1" id="KW-1133">Transmembrane helix</keyword>
<name>A0A5N7B324_9EURO</name>
<proteinExistence type="predicted"/>
<protein>
    <submittedName>
        <fullName evidence="2">Uncharacterized protein</fullName>
    </submittedName>
</protein>
<sequence>MNEMSVGRVLKGVILVQTNGGWIFLVFFHLYSSGTDNTYGTKSWTKVLAGSFFSPVHTI</sequence>
<evidence type="ECO:0000256" key="1">
    <source>
        <dbReference type="SAM" id="Phobius"/>
    </source>
</evidence>
<dbReference type="EMBL" id="ML736242">
    <property type="protein sequence ID" value="KAE8376345.1"/>
    <property type="molecule type" value="Genomic_DNA"/>
</dbReference>
<keyword evidence="3" id="KW-1185">Reference proteome</keyword>
<keyword evidence="1" id="KW-0812">Transmembrane</keyword>
<keyword evidence="1" id="KW-0472">Membrane</keyword>
<dbReference type="Proteomes" id="UP000326198">
    <property type="component" value="Unassembled WGS sequence"/>
</dbReference>
<evidence type="ECO:0000313" key="3">
    <source>
        <dbReference type="Proteomes" id="UP000326198"/>
    </source>
</evidence>
<feature type="transmembrane region" description="Helical" evidence="1">
    <location>
        <begin position="12"/>
        <end position="31"/>
    </location>
</feature>
<dbReference type="AlphaFoldDB" id="A0A5N7B324"/>
<reference evidence="2 3" key="1">
    <citation type="submission" date="2019-04" db="EMBL/GenBank/DDBJ databases">
        <title>Friends and foes A comparative genomics studyof 23 Aspergillus species from section Flavi.</title>
        <authorList>
            <consortium name="DOE Joint Genome Institute"/>
            <person name="Kjaerbolling I."/>
            <person name="Vesth T."/>
            <person name="Frisvad J.C."/>
            <person name="Nybo J.L."/>
            <person name="Theobald S."/>
            <person name="Kildgaard S."/>
            <person name="Isbrandt T."/>
            <person name="Kuo A."/>
            <person name="Sato A."/>
            <person name="Lyhne E.K."/>
            <person name="Kogle M.E."/>
            <person name="Wiebenga A."/>
            <person name="Kun R.S."/>
            <person name="Lubbers R.J."/>
            <person name="Makela M.R."/>
            <person name="Barry K."/>
            <person name="Chovatia M."/>
            <person name="Clum A."/>
            <person name="Daum C."/>
            <person name="Haridas S."/>
            <person name="He G."/>
            <person name="LaButti K."/>
            <person name="Lipzen A."/>
            <person name="Mondo S."/>
            <person name="Riley R."/>
            <person name="Salamov A."/>
            <person name="Simmons B.A."/>
            <person name="Magnuson J.K."/>
            <person name="Henrissat B."/>
            <person name="Mortensen U.H."/>
            <person name="Larsen T.O."/>
            <person name="Devries R.P."/>
            <person name="Grigoriev I.V."/>
            <person name="Machida M."/>
            <person name="Baker S.E."/>
            <person name="Andersen M.R."/>
        </authorList>
    </citation>
    <scope>NUCLEOTIDE SEQUENCE [LARGE SCALE GENOMIC DNA]</scope>
    <source>
        <strain evidence="2 3">IBT 29228</strain>
    </source>
</reference>
<accession>A0A5N7B324</accession>
<evidence type="ECO:0000313" key="2">
    <source>
        <dbReference type="EMBL" id="KAE8376345.1"/>
    </source>
</evidence>
<organism evidence="2 3">
    <name type="scientific">Aspergillus bertholletiae</name>
    <dbReference type="NCBI Taxonomy" id="1226010"/>
    <lineage>
        <taxon>Eukaryota</taxon>
        <taxon>Fungi</taxon>
        <taxon>Dikarya</taxon>
        <taxon>Ascomycota</taxon>
        <taxon>Pezizomycotina</taxon>
        <taxon>Eurotiomycetes</taxon>
        <taxon>Eurotiomycetidae</taxon>
        <taxon>Eurotiales</taxon>
        <taxon>Aspergillaceae</taxon>
        <taxon>Aspergillus</taxon>
        <taxon>Aspergillus subgen. Circumdati</taxon>
    </lineage>
</organism>